<evidence type="ECO:0000313" key="2">
    <source>
        <dbReference type="WBParaSite" id="Pan_g11010.t1"/>
    </source>
</evidence>
<dbReference type="AlphaFoldDB" id="A0A7E4UPS8"/>
<reference evidence="1" key="1">
    <citation type="journal article" date="2013" name="Genetics">
        <title>The draft genome and transcriptome of Panagrellus redivivus are shaped by the harsh demands of a free-living lifestyle.</title>
        <authorList>
            <person name="Srinivasan J."/>
            <person name="Dillman A.R."/>
            <person name="Macchietto M.G."/>
            <person name="Heikkinen L."/>
            <person name="Lakso M."/>
            <person name="Fracchia K.M."/>
            <person name="Antoshechkin I."/>
            <person name="Mortazavi A."/>
            <person name="Wong G."/>
            <person name="Sternberg P.W."/>
        </authorList>
    </citation>
    <scope>NUCLEOTIDE SEQUENCE [LARGE SCALE GENOMIC DNA]</scope>
    <source>
        <strain evidence="1">MT8872</strain>
    </source>
</reference>
<sequence>MPYPILTLPYPFAKRLRQLLNPFELEQLQIAAGHTVTNPLKPIVTLYKDYGVHFQGNITADPNVITTCELTRISLNNRFYSHNKINTRKNDQYFINCNAVILINMSTTALESNQGPEFRLHLRATTANVHITDKIKPFIDPRFQHTDSENGNLVVSYKRFITIDNLKQQQKMHLLITCNSNDNAINQQAPQKHRIVRPCIDYHQSSHPKTHFEHHSLPTYSVPC</sequence>
<protein>
    <submittedName>
        <fullName evidence="2">BPI2 domain-containing protein</fullName>
    </submittedName>
</protein>
<name>A0A7E4UPS8_PANRE</name>
<accession>A0A7E4UPS8</accession>
<reference evidence="2" key="2">
    <citation type="submission" date="2020-10" db="UniProtKB">
        <authorList>
            <consortium name="WormBaseParasite"/>
        </authorList>
    </citation>
    <scope>IDENTIFICATION</scope>
</reference>
<keyword evidence="1" id="KW-1185">Reference proteome</keyword>
<dbReference type="Proteomes" id="UP000492821">
    <property type="component" value="Unassembled WGS sequence"/>
</dbReference>
<organism evidence="1 2">
    <name type="scientific">Panagrellus redivivus</name>
    <name type="common">Microworm</name>
    <dbReference type="NCBI Taxonomy" id="6233"/>
    <lineage>
        <taxon>Eukaryota</taxon>
        <taxon>Metazoa</taxon>
        <taxon>Ecdysozoa</taxon>
        <taxon>Nematoda</taxon>
        <taxon>Chromadorea</taxon>
        <taxon>Rhabditida</taxon>
        <taxon>Tylenchina</taxon>
        <taxon>Panagrolaimomorpha</taxon>
        <taxon>Panagrolaimoidea</taxon>
        <taxon>Panagrolaimidae</taxon>
        <taxon>Panagrellus</taxon>
    </lineage>
</organism>
<dbReference type="WBParaSite" id="Pan_g11010.t1">
    <property type="protein sequence ID" value="Pan_g11010.t1"/>
    <property type="gene ID" value="Pan_g11010"/>
</dbReference>
<proteinExistence type="predicted"/>
<evidence type="ECO:0000313" key="1">
    <source>
        <dbReference type="Proteomes" id="UP000492821"/>
    </source>
</evidence>